<feature type="chain" id="PRO_5046420735" description="Secreted protein" evidence="1">
    <location>
        <begin position="28"/>
        <end position="91"/>
    </location>
</feature>
<dbReference type="Proteomes" id="UP001501000">
    <property type="component" value="Unassembled WGS sequence"/>
</dbReference>
<evidence type="ECO:0000313" key="2">
    <source>
        <dbReference type="EMBL" id="GAA3912224.1"/>
    </source>
</evidence>
<gene>
    <name evidence="2" type="ORF">GCM10022244_22820</name>
</gene>
<evidence type="ECO:0000256" key="1">
    <source>
        <dbReference type="SAM" id="SignalP"/>
    </source>
</evidence>
<proteinExistence type="predicted"/>
<feature type="signal peptide" evidence="1">
    <location>
        <begin position="1"/>
        <end position="27"/>
    </location>
</feature>
<organism evidence="2 3">
    <name type="scientific">Streptomyces gulbargensis</name>
    <dbReference type="NCBI Taxonomy" id="364901"/>
    <lineage>
        <taxon>Bacteria</taxon>
        <taxon>Bacillati</taxon>
        <taxon>Actinomycetota</taxon>
        <taxon>Actinomycetes</taxon>
        <taxon>Kitasatosporales</taxon>
        <taxon>Streptomycetaceae</taxon>
        <taxon>Streptomyces</taxon>
    </lineage>
</organism>
<sequence>MGRLLVATSLVAAAITAQVGMASPASAMYSRCLNHVKNGGYVVGPKVYSACSHQATKLGWQWIPHPTCVTGLGNLRVPWAFAMDACSHAHG</sequence>
<accession>A0ABP7M4R3</accession>
<evidence type="ECO:0000313" key="3">
    <source>
        <dbReference type="Proteomes" id="UP001501000"/>
    </source>
</evidence>
<dbReference type="EMBL" id="BAABAJ010000006">
    <property type="protein sequence ID" value="GAA3912224.1"/>
    <property type="molecule type" value="Genomic_DNA"/>
</dbReference>
<protein>
    <recommendedName>
        <fullName evidence="4">Secreted protein</fullName>
    </recommendedName>
</protein>
<reference evidence="3" key="1">
    <citation type="journal article" date="2019" name="Int. J. Syst. Evol. Microbiol.">
        <title>The Global Catalogue of Microorganisms (GCM) 10K type strain sequencing project: providing services to taxonomists for standard genome sequencing and annotation.</title>
        <authorList>
            <consortium name="The Broad Institute Genomics Platform"/>
            <consortium name="The Broad Institute Genome Sequencing Center for Infectious Disease"/>
            <person name="Wu L."/>
            <person name="Ma J."/>
        </authorList>
    </citation>
    <scope>NUCLEOTIDE SEQUENCE [LARGE SCALE GENOMIC DNA]</scope>
    <source>
        <strain evidence="3">JCM 16956</strain>
    </source>
</reference>
<comment type="caution">
    <text evidence="2">The sequence shown here is derived from an EMBL/GenBank/DDBJ whole genome shotgun (WGS) entry which is preliminary data.</text>
</comment>
<name>A0ABP7M4R3_9ACTN</name>
<evidence type="ECO:0008006" key="4">
    <source>
        <dbReference type="Google" id="ProtNLM"/>
    </source>
</evidence>
<keyword evidence="1" id="KW-0732">Signal</keyword>
<keyword evidence="3" id="KW-1185">Reference proteome</keyword>